<evidence type="ECO:0000256" key="2">
    <source>
        <dbReference type="ARBA" id="ARBA00006156"/>
    </source>
</evidence>
<sequence>MSETYVLSLAQNALMVALMVAGPVLIISLVIGSLVSLVQAATQINEVTLTFIPKIIGIALVFLLLGAWMLQQLVQFTVNLFQTLPNLVH</sequence>
<evidence type="ECO:0000256" key="3">
    <source>
        <dbReference type="ARBA" id="ARBA00021718"/>
    </source>
</evidence>
<proteinExistence type="inferred from homology"/>
<comment type="similarity">
    <text evidence="2 9">Belongs to the FliQ/MopD/SpaQ family.</text>
</comment>
<evidence type="ECO:0000313" key="10">
    <source>
        <dbReference type="EMBL" id="MDT8897656.1"/>
    </source>
</evidence>
<accession>A0ABU3NLE6</accession>
<keyword evidence="10" id="KW-0966">Cell projection</keyword>
<comment type="subcellular location">
    <subcellularLocation>
        <location evidence="1 9">Cell membrane</location>
        <topology evidence="1">Multi-pass membrane protein</topology>
    </subcellularLocation>
    <subcellularLocation>
        <location evidence="9">Bacterial flagellum basal body</location>
    </subcellularLocation>
</comment>
<keyword evidence="10" id="KW-0282">Flagellum</keyword>
<evidence type="ECO:0000256" key="5">
    <source>
        <dbReference type="ARBA" id="ARBA00022692"/>
    </source>
</evidence>
<evidence type="ECO:0000256" key="9">
    <source>
        <dbReference type="RuleBase" id="RU364090"/>
    </source>
</evidence>
<dbReference type="PIRSF" id="PIRSF004669">
    <property type="entry name" value="FliQ"/>
    <property type="match status" value="1"/>
</dbReference>
<feature type="transmembrane region" description="Helical" evidence="9">
    <location>
        <begin position="47"/>
        <end position="70"/>
    </location>
</feature>
<protein>
    <recommendedName>
        <fullName evidence="3 9">Flagellar biosynthetic protein FliQ</fullName>
    </recommendedName>
</protein>
<evidence type="ECO:0000256" key="1">
    <source>
        <dbReference type="ARBA" id="ARBA00004651"/>
    </source>
</evidence>
<keyword evidence="5 9" id="KW-0812">Transmembrane</keyword>
<organism evidence="10 11">
    <name type="scientific">Thermanaerothrix solaris</name>
    <dbReference type="NCBI Taxonomy" id="3058434"/>
    <lineage>
        <taxon>Bacteria</taxon>
        <taxon>Bacillati</taxon>
        <taxon>Chloroflexota</taxon>
        <taxon>Anaerolineae</taxon>
        <taxon>Anaerolineales</taxon>
        <taxon>Anaerolineaceae</taxon>
        <taxon>Thermanaerothrix</taxon>
    </lineage>
</organism>
<name>A0ABU3NLE6_9CHLR</name>
<evidence type="ECO:0000256" key="6">
    <source>
        <dbReference type="ARBA" id="ARBA00022989"/>
    </source>
</evidence>
<evidence type="ECO:0000313" key="11">
    <source>
        <dbReference type="Proteomes" id="UP001254165"/>
    </source>
</evidence>
<dbReference type="EMBL" id="JAUHMF010000001">
    <property type="protein sequence ID" value="MDT8897656.1"/>
    <property type="molecule type" value="Genomic_DNA"/>
</dbReference>
<keyword evidence="8 9" id="KW-0975">Bacterial flagellum</keyword>
<evidence type="ECO:0000256" key="4">
    <source>
        <dbReference type="ARBA" id="ARBA00022475"/>
    </source>
</evidence>
<dbReference type="PRINTS" id="PR00952">
    <property type="entry name" value="TYPE3IMQPROT"/>
</dbReference>
<dbReference type="Pfam" id="PF01313">
    <property type="entry name" value="Bac_export_3"/>
    <property type="match status" value="1"/>
</dbReference>
<feature type="transmembrane region" description="Helical" evidence="9">
    <location>
        <begin position="12"/>
        <end position="35"/>
    </location>
</feature>
<keyword evidence="7 9" id="KW-0472">Membrane</keyword>
<dbReference type="PANTHER" id="PTHR34040:SF2">
    <property type="entry name" value="FLAGELLAR BIOSYNTHETIC PROTEIN FLIQ"/>
    <property type="match status" value="1"/>
</dbReference>
<keyword evidence="11" id="KW-1185">Reference proteome</keyword>
<keyword evidence="4 9" id="KW-1003">Cell membrane</keyword>
<keyword evidence="10" id="KW-0969">Cilium</keyword>
<dbReference type="Proteomes" id="UP001254165">
    <property type="component" value="Unassembled WGS sequence"/>
</dbReference>
<keyword evidence="6 9" id="KW-1133">Transmembrane helix</keyword>
<dbReference type="PANTHER" id="PTHR34040">
    <property type="entry name" value="FLAGELLAR BIOSYNTHETIC PROTEIN FLIQ"/>
    <property type="match status" value="1"/>
</dbReference>
<dbReference type="InterPro" id="IPR002191">
    <property type="entry name" value="Bac_export_3"/>
</dbReference>
<reference evidence="10 11" key="1">
    <citation type="submission" date="2023-07" db="EMBL/GenBank/DDBJ databases">
        <title>Novel species of Thermanaerothrix with wide hydrolytic capabilities.</title>
        <authorList>
            <person name="Zayulina K.S."/>
            <person name="Podosokorskaya O.A."/>
            <person name="Elcheninov A.G."/>
        </authorList>
    </citation>
    <scope>NUCLEOTIDE SEQUENCE [LARGE SCALE GENOMIC DNA]</scope>
    <source>
        <strain evidence="10 11">4228-RoL</strain>
    </source>
</reference>
<dbReference type="RefSeq" id="WP_315624319.1">
    <property type="nucleotide sequence ID" value="NZ_JAUHMF010000001.1"/>
</dbReference>
<comment type="caution">
    <text evidence="10">The sequence shown here is derived from an EMBL/GenBank/DDBJ whole genome shotgun (WGS) entry which is preliminary data.</text>
</comment>
<evidence type="ECO:0000256" key="8">
    <source>
        <dbReference type="ARBA" id="ARBA00023143"/>
    </source>
</evidence>
<dbReference type="InterPro" id="IPR006305">
    <property type="entry name" value="FliQ"/>
</dbReference>
<dbReference type="NCBIfam" id="TIGR01402">
    <property type="entry name" value="fliQ"/>
    <property type="match status" value="1"/>
</dbReference>
<comment type="function">
    <text evidence="9">Role in flagellar biosynthesis.</text>
</comment>
<gene>
    <name evidence="9 10" type="primary">fliQ</name>
    <name evidence="10" type="ORF">QYE77_05205</name>
</gene>
<evidence type="ECO:0000256" key="7">
    <source>
        <dbReference type="ARBA" id="ARBA00023136"/>
    </source>
</evidence>